<keyword evidence="2" id="KW-1185">Reference proteome</keyword>
<gene>
    <name evidence="1" type="ORF">HH308_20325</name>
</gene>
<dbReference type="EMBL" id="JABBNB010000024">
    <property type="protein sequence ID" value="NMO03566.1"/>
    <property type="molecule type" value="Genomic_DNA"/>
</dbReference>
<evidence type="ECO:0000313" key="2">
    <source>
        <dbReference type="Proteomes" id="UP000550729"/>
    </source>
</evidence>
<proteinExistence type="predicted"/>
<dbReference type="AlphaFoldDB" id="A0A848KY97"/>
<dbReference type="Proteomes" id="UP000550729">
    <property type="component" value="Unassembled WGS sequence"/>
</dbReference>
<comment type="caution">
    <text evidence="1">The sequence shown here is derived from an EMBL/GenBank/DDBJ whole genome shotgun (WGS) entry which is preliminary data.</text>
</comment>
<dbReference type="RefSeq" id="WP_170196071.1">
    <property type="nucleotide sequence ID" value="NZ_JABBNB010000024.1"/>
</dbReference>
<reference evidence="1 2" key="1">
    <citation type="submission" date="2020-04" db="EMBL/GenBank/DDBJ databases">
        <title>Gordonia sp. nov. TBRC 11910.</title>
        <authorList>
            <person name="Suriyachadkun C."/>
        </authorList>
    </citation>
    <scope>NUCLEOTIDE SEQUENCE [LARGE SCALE GENOMIC DNA]</scope>
    <source>
        <strain evidence="1 2">TBRC 11910</strain>
    </source>
</reference>
<name>A0A848KY97_9ACTN</name>
<organism evidence="1 2">
    <name type="scientific">Gordonia asplenii</name>
    <dbReference type="NCBI Taxonomy" id="2725283"/>
    <lineage>
        <taxon>Bacteria</taxon>
        <taxon>Bacillati</taxon>
        <taxon>Actinomycetota</taxon>
        <taxon>Actinomycetes</taxon>
        <taxon>Mycobacteriales</taxon>
        <taxon>Gordoniaceae</taxon>
        <taxon>Gordonia</taxon>
    </lineage>
</organism>
<accession>A0A848KY97</accession>
<evidence type="ECO:0000313" key="1">
    <source>
        <dbReference type="EMBL" id="NMO03566.1"/>
    </source>
</evidence>
<sequence>MTELFPAVTVTLADYDATFVPTFPRTSVRPVALDADNLSDAQRHSLRLRVDADHGRPLPLLRIDVAPDADFGTDAIPFAQPARRVAGLIADAARIGIAFGAVIVGAEAGFDADVAEHLRESGFRVQHDVPGWSLDACLLAATS</sequence>
<protein>
    <submittedName>
        <fullName evidence="1">Uncharacterized protein</fullName>
    </submittedName>
</protein>